<feature type="region of interest" description="Disordered" evidence="3">
    <location>
        <begin position="1058"/>
        <end position="1078"/>
    </location>
</feature>
<feature type="compositionally biased region" description="Acidic residues" evidence="3">
    <location>
        <begin position="284"/>
        <end position="308"/>
    </location>
</feature>
<dbReference type="SUPFAM" id="SSF50729">
    <property type="entry name" value="PH domain-like"/>
    <property type="match status" value="1"/>
</dbReference>
<dbReference type="Gene3D" id="2.30.29.30">
    <property type="entry name" value="Pleckstrin-homology domain (PH domain)/Phosphotyrosine-binding domain (PTB)"/>
    <property type="match status" value="1"/>
</dbReference>
<dbReference type="PROSITE" id="PS50003">
    <property type="entry name" value="PH_DOMAIN"/>
    <property type="match status" value="1"/>
</dbReference>
<evidence type="ECO:0000259" key="4">
    <source>
        <dbReference type="PROSITE" id="PS50003"/>
    </source>
</evidence>
<dbReference type="VEuPathDB" id="FungiDB:yc1106_04727"/>
<feature type="region of interest" description="Disordered" evidence="3">
    <location>
        <begin position="888"/>
        <end position="956"/>
    </location>
</feature>
<dbReference type="InterPro" id="IPR011993">
    <property type="entry name" value="PH-like_dom_sf"/>
</dbReference>
<feature type="region of interest" description="Disordered" evidence="3">
    <location>
        <begin position="1"/>
        <end position="425"/>
    </location>
</feature>
<feature type="compositionally biased region" description="Basic and acidic residues" evidence="3">
    <location>
        <begin position="481"/>
        <end position="495"/>
    </location>
</feature>
<feature type="compositionally biased region" description="Basic residues" evidence="3">
    <location>
        <begin position="908"/>
        <end position="922"/>
    </location>
</feature>
<evidence type="ECO:0000256" key="3">
    <source>
        <dbReference type="SAM" id="MobiDB-lite"/>
    </source>
</evidence>
<dbReference type="PANTHER" id="PTHR36100">
    <property type="entry name" value="BUD SITE SELECTION PROTEIN 4"/>
    <property type="match status" value="1"/>
</dbReference>
<evidence type="ECO:0000313" key="5">
    <source>
        <dbReference type="EMBL" id="USP77453.1"/>
    </source>
</evidence>
<dbReference type="InterPro" id="IPR052007">
    <property type="entry name" value="Bud4"/>
</dbReference>
<feature type="compositionally biased region" description="Low complexity" evidence="3">
    <location>
        <begin position="189"/>
        <end position="198"/>
    </location>
</feature>
<feature type="region of interest" description="Disordered" evidence="3">
    <location>
        <begin position="1347"/>
        <end position="1487"/>
    </location>
</feature>
<feature type="compositionally biased region" description="Acidic residues" evidence="3">
    <location>
        <begin position="1474"/>
        <end position="1484"/>
    </location>
</feature>
<feature type="domain" description="PH" evidence="4">
    <location>
        <begin position="1208"/>
        <end position="1328"/>
    </location>
</feature>
<sequence length="1984" mass="219487">MSRNEGVSPLRINKTPTVSPTKGSGRPLSEISPHEHRRNSPSWNQSTKKIQLNKEPSPYRDSSPFTHSPRLFWKEQTASPKSRFDTSENDLEASTPLSPKRNSIENLKKQSRVKNSSMFAREQKNEYDPTLVQPLDRPLAAGRPLNSVVQSNINNNNNSPTKGHTHNRSESQTRIPILSPSKTSPAKLPTQSSFSSPTKSPPPEGRASPTKSSLVSNGRFNSPQFNADSSAVFSDDEEMVQQTPRPLRRHAKSVTFDTRPPQITEFEMVTPDPSVTTASRDGSYDSEEDETEEEMSFDQDDSFDASLEDTEKTPVVLPEDWRHMSPDAANTSLTDDYDDVFDARDNSPMPSANPNGPRNASRLGSIASDSDARPLPPLPGFQAQEGSRRRDSSIGLSNAAERVNDRRRSLPQLPQAAGISKHDLLNMREVSMTLEDRLRLMHFDNDRDTSTPTQEMQNSKAKEMEEDATEADMDQSELGADEPRLAPRISRDSILRRVKSRNFEGDEEDDSEVEYSHFDPEDTERSYGDLADLDPDVPIPSREVSSNFDEHPRQVSGVSQSEADSVLDAYSYGDQTQGDHDDTMDPDGSSMSELEDYERDSSVIHHPMPPMSDDEEDDNSQYSPQPEEQPTSQSTIDSSGPPTPTVAPSSPAVEEKQAKQDEMFANLDSKEMDLSLDPEKAASDKSATPIDNAPKLEAMRDALRRPVTPDAGDAQEDAESSEPGTPDSVIRHPMPQSPLPQEDVEVPQREATIRGEGGRLKTRPSLIPDEVDMAATRRHVSGGYAPPVPERSPKRQSMSLEMGHVDDEDSQLSVSTRERRMLDLNLGDDSNDLSFGLDKEFDHIIAAQKKGYMMRENTKVVVASSRQFSDEKPPAAADAAPDLVVPKAGTRKASAERKPWTKEPWNGKARRKSIRTASGRRTRTSEGPVPPLPGQESAVGGLNSVNEQGADDEFEDGEERGRVFVKVVGVKDLDLPLPKNERVNFQLTLDNGLHCVTTSWLELSQSAPIGQEFELVVLDDLEFQLTLQTKLEPPAVQQVVVPPSKIVNHKKSHSAFRNLLSSPKKRKEAERKAQEEADRLALREQQEAQAAAKRNYQATAWDLLHDLVGSDGSFARAYVCLGNYENQAYGRPLTVDVPCFNEWAVDNTGGSSVKSKRGGVVRRPPYRVGKLTLQLLYVPKPKNSKDEDMPKSMNACIRELKEAEQVKDISFEGTLSQQGGDCPYWRRRFFRLEGTKLTAYHESTRQPRATINLAKASKLMDDKSALQQPSSTKSGGRRKSGFAEDEEGYMFVEEGFRIRFANGEVIDFYADSREQKEAWMKVLSETVGKDIAQNKGWAAMVLEKERRERKERAQLGSPAPGDRPVHARTQSHDVQPGRPSPAPGKGHARTQSHAPAPPLKDMRMSHAPPPRPRTQESAAKMGLHPPPSYARSRSDPFARGAAGPVYTPYAGGRARARRVRNKPQYGHDGGTDIDIAEETSEDGETMTAEMMDDRMRRRRGGVKGNPVGMDNTMGQTGAFERLDPLDARPRSAPDMPGVGGYAGMPMGMSANGFGRTQQPYYGMPPEYTSNPNLAGHGGDGITAGAGMVDAFMSYPGPRPSPLSSNGARPSPQPVPRGRPNHYEHVPMGTYAEVGRARKSPEPRVDTSTHRNCGQPSNNKITPWGHEWLKGDAFLDACTCTTGCRCRKGHRVLYRARDSRQKAGSESEGEQHEYTSGEIRQCQKGEGEGDDEAQSQKKRDKKEGKKLHRQLQSFKNELLDALDERFDDMRWERRQRGEAQSPAQPSLGATGLGQGGYMMNGLSPLEERMARPTGVRMYPQHGVVRPEFGPMPHGVSGLAAAGMSGHGSDVPDLEDGGHASHTIEKTQATGPNSTSRYGAAAGRQQGMYSHMPAGRGTASKRHRSRSRRRGGRSDFESDEIDFGLDEHWMRAKAGQQRAGREQTSRRGGGRLGRREQDVASRQQRTERHRDGGRQARADSDDEFGY</sequence>
<dbReference type="FunFam" id="2.30.29.30:FF:000311">
    <property type="entry name" value="GTP binding protein (Bud4)"/>
    <property type="match status" value="1"/>
</dbReference>
<feature type="compositionally biased region" description="Basic and acidic residues" evidence="3">
    <location>
        <begin position="1634"/>
        <end position="1648"/>
    </location>
</feature>
<feature type="compositionally biased region" description="Basic and acidic residues" evidence="3">
    <location>
        <begin position="1733"/>
        <end position="1742"/>
    </location>
</feature>
<feature type="region of interest" description="Disordered" evidence="3">
    <location>
        <begin position="1773"/>
        <end position="1799"/>
    </location>
</feature>
<dbReference type="GO" id="GO:0005525">
    <property type="term" value="F:GTP binding"/>
    <property type="evidence" value="ECO:0007669"/>
    <property type="project" value="TreeGrafter"/>
</dbReference>
<dbReference type="EMBL" id="CP089276">
    <property type="protein sequence ID" value="USP77453.1"/>
    <property type="molecule type" value="Genomic_DNA"/>
</dbReference>
<feature type="region of interest" description="Disordered" evidence="3">
    <location>
        <begin position="1696"/>
        <end position="1749"/>
    </location>
</feature>
<protein>
    <recommendedName>
        <fullName evidence="4">PH domain-containing protein</fullName>
    </recommendedName>
</protein>
<feature type="compositionally biased region" description="Polar residues" evidence="3">
    <location>
        <begin position="40"/>
        <end position="50"/>
    </location>
</feature>
<dbReference type="PANTHER" id="PTHR36100:SF1">
    <property type="entry name" value="BUD SITE SELECTION PROTEIN 4"/>
    <property type="match status" value="1"/>
</dbReference>
<feature type="region of interest" description="Disordered" evidence="3">
    <location>
        <begin position="1260"/>
        <end position="1282"/>
    </location>
</feature>
<feature type="region of interest" description="Disordered" evidence="3">
    <location>
        <begin position="1886"/>
        <end position="1984"/>
    </location>
</feature>
<dbReference type="OrthoDB" id="2123378at2759"/>
<name>A0A9Q9DRG2_CURCL</name>
<feature type="compositionally biased region" description="Low complexity" evidence="3">
    <location>
        <begin position="146"/>
        <end position="159"/>
    </location>
</feature>
<feature type="compositionally biased region" description="Basic residues" evidence="3">
    <location>
        <begin position="1897"/>
        <end position="1909"/>
    </location>
</feature>
<feature type="compositionally biased region" description="Polar residues" evidence="3">
    <location>
        <begin position="620"/>
        <end position="640"/>
    </location>
</feature>
<keyword evidence="2" id="KW-0131">Cell cycle</keyword>
<keyword evidence="6" id="KW-1185">Reference proteome</keyword>
<dbReference type="Pfam" id="PF00169">
    <property type="entry name" value="PH"/>
    <property type="match status" value="1"/>
</dbReference>
<feature type="compositionally biased region" description="Basic and acidic residues" evidence="3">
    <location>
        <begin position="1696"/>
        <end position="1726"/>
    </location>
</feature>
<feature type="region of interest" description="Disordered" evidence="3">
    <location>
        <begin position="1594"/>
        <end position="1662"/>
    </location>
</feature>
<feature type="compositionally biased region" description="Polar residues" evidence="3">
    <location>
        <begin position="209"/>
        <end position="232"/>
    </location>
</feature>
<feature type="compositionally biased region" description="Basic and acidic residues" evidence="3">
    <location>
        <begin position="653"/>
        <end position="683"/>
    </location>
</feature>
<proteinExistence type="predicted"/>
<feature type="compositionally biased region" description="Basic and acidic residues" evidence="3">
    <location>
        <begin position="746"/>
        <end position="759"/>
    </location>
</feature>
<dbReference type="CDD" id="cd13278">
    <property type="entry name" value="PH_Bud4"/>
    <property type="match status" value="1"/>
</dbReference>
<organism evidence="5 6">
    <name type="scientific">Curvularia clavata</name>
    <dbReference type="NCBI Taxonomy" id="95742"/>
    <lineage>
        <taxon>Eukaryota</taxon>
        <taxon>Fungi</taxon>
        <taxon>Dikarya</taxon>
        <taxon>Ascomycota</taxon>
        <taxon>Pezizomycotina</taxon>
        <taxon>Dothideomycetes</taxon>
        <taxon>Pleosporomycetidae</taxon>
        <taxon>Pleosporales</taxon>
        <taxon>Pleosporineae</taxon>
        <taxon>Pleosporaceae</taxon>
        <taxon>Curvularia</taxon>
    </lineage>
</organism>
<feature type="compositionally biased region" description="Polar residues" evidence="3">
    <location>
        <begin position="348"/>
        <end position="358"/>
    </location>
</feature>
<evidence type="ECO:0000256" key="1">
    <source>
        <dbReference type="ARBA" id="ARBA00022618"/>
    </source>
</evidence>
<feature type="region of interest" description="Disordered" evidence="3">
    <location>
        <begin position="1837"/>
        <end position="1857"/>
    </location>
</feature>
<feature type="region of interest" description="Disordered" evidence="3">
    <location>
        <begin position="443"/>
        <end position="815"/>
    </location>
</feature>
<feature type="compositionally biased region" description="Polar residues" evidence="3">
    <location>
        <begin position="450"/>
        <end position="459"/>
    </location>
</feature>
<feature type="compositionally biased region" description="Basic and acidic residues" evidence="3">
    <location>
        <begin position="1951"/>
        <end position="1977"/>
    </location>
</feature>
<gene>
    <name evidence="5" type="ORF">yc1106_04727</name>
</gene>
<feature type="compositionally biased region" description="Polar residues" evidence="3">
    <location>
        <begin position="1649"/>
        <end position="1660"/>
    </location>
</feature>
<dbReference type="SMART" id="SM00233">
    <property type="entry name" value="PH"/>
    <property type="match status" value="1"/>
</dbReference>
<evidence type="ECO:0000313" key="6">
    <source>
        <dbReference type="Proteomes" id="UP001056012"/>
    </source>
</evidence>
<reference evidence="5" key="1">
    <citation type="submission" date="2021-12" db="EMBL/GenBank/DDBJ databases">
        <title>Curvularia clavata genome.</title>
        <authorList>
            <person name="Cao Y."/>
        </authorList>
    </citation>
    <scope>NUCLEOTIDE SEQUENCE</scope>
    <source>
        <strain evidence="5">Yc1106</strain>
    </source>
</reference>
<dbReference type="GO" id="GO:0051301">
    <property type="term" value="P:cell division"/>
    <property type="evidence" value="ECO:0007669"/>
    <property type="project" value="UniProtKB-KW"/>
</dbReference>
<accession>A0A9Q9DRG2</accession>
<feature type="compositionally biased region" description="Polar residues" evidence="3">
    <location>
        <begin position="170"/>
        <end position="184"/>
    </location>
</feature>
<dbReference type="InterPro" id="IPR001849">
    <property type="entry name" value="PH_domain"/>
</dbReference>
<feature type="compositionally biased region" description="Basic and acidic residues" evidence="3">
    <location>
        <begin position="1067"/>
        <end position="1078"/>
    </location>
</feature>
<feature type="compositionally biased region" description="Acidic residues" evidence="3">
    <location>
        <begin position="464"/>
        <end position="475"/>
    </location>
</feature>
<dbReference type="Proteomes" id="UP001056012">
    <property type="component" value="Chromosome 3"/>
</dbReference>
<keyword evidence="1" id="KW-0132">Cell division</keyword>
<evidence type="ECO:0000256" key="2">
    <source>
        <dbReference type="ARBA" id="ARBA00023306"/>
    </source>
</evidence>
<feature type="compositionally biased region" description="Basic and acidic residues" evidence="3">
    <location>
        <begin position="514"/>
        <end position="527"/>
    </location>
</feature>